<dbReference type="PANTHER" id="PTHR37478">
    <property type="match status" value="1"/>
</dbReference>
<dbReference type="HAMAP" id="MF_00674">
    <property type="entry name" value="UPF0251"/>
    <property type="match status" value="1"/>
</dbReference>
<proteinExistence type="inferred from homology"/>
<organism evidence="2">
    <name type="scientific">bioreactor metagenome</name>
    <dbReference type="NCBI Taxonomy" id="1076179"/>
    <lineage>
        <taxon>unclassified sequences</taxon>
        <taxon>metagenomes</taxon>
        <taxon>ecological metagenomes</taxon>
    </lineage>
</organism>
<name>A0A644Y309_9ZZZZ</name>
<dbReference type="InterPro" id="IPR036388">
    <property type="entry name" value="WH-like_DNA-bd_sf"/>
</dbReference>
<dbReference type="AlphaFoldDB" id="A0A644Y309"/>
<dbReference type="InterPro" id="IPR002852">
    <property type="entry name" value="UPF0251"/>
</dbReference>
<reference evidence="2" key="1">
    <citation type="submission" date="2019-08" db="EMBL/GenBank/DDBJ databases">
        <authorList>
            <person name="Kucharzyk K."/>
            <person name="Murdoch R.W."/>
            <person name="Higgins S."/>
            <person name="Loffler F."/>
        </authorList>
    </citation>
    <scope>NUCLEOTIDE SEQUENCE</scope>
</reference>
<evidence type="ECO:0000256" key="1">
    <source>
        <dbReference type="ARBA" id="ARBA00009350"/>
    </source>
</evidence>
<gene>
    <name evidence="2" type="ORF">SDC9_68982</name>
</gene>
<dbReference type="Pfam" id="PF02001">
    <property type="entry name" value="DUF134"/>
    <property type="match status" value="1"/>
</dbReference>
<comment type="caution">
    <text evidence="2">The sequence shown here is derived from an EMBL/GenBank/DDBJ whole genome shotgun (WGS) entry which is preliminary data.</text>
</comment>
<sequence length="124" mass="13937">MPRPRKWRHVCSLPQTSRFGPLGVGAGEMEPILMTVDEYEAFRLIDYEGMTQMECSVQMGVARSTVQGIYDSARKKLAHSLVEGKPLLIEGGEYQLNDHGIRHGRGCGRGCRRRQMEQEGAQES</sequence>
<accession>A0A644Y309</accession>
<dbReference type="SUPFAM" id="SSF88659">
    <property type="entry name" value="Sigma3 and sigma4 domains of RNA polymerase sigma factors"/>
    <property type="match status" value="1"/>
</dbReference>
<dbReference type="EMBL" id="VSSQ01003827">
    <property type="protein sequence ID" value="MPM22527.1"/>
    <property type="molecule type" value="Genomic_DNA"/>
</dbReference>
<dbReference type="PANTHER" id="PTHR37478:SF2">
    <property type="entry name" value="UPF0251 PROTEIN TK0562"/>
    <property type="match status" value="1"/>
</dbReference>
<dbReference type="InterPro" id="IPR013324">
    <property type="entry name" value="RNA_pol_sigma_r3/r4-like"/>
</dbReference>
<evidence type="ECO:0000313" key="2">
    <source>
        <dbReference type="EMBL" id="MPM22527.1"/>
    </source>
</evidence>
<comment type="similarity">
    <text evidence="1">Belongs to the UPF0251 family.</text>
</comment>
<dbReference type="Gene3D" id="1.10.10.10">
    <property type="entry name" value="Winged helix-like DNA-binding domain superfamily/Winged helix DNA-binding domain"/>
    <property type="match status" value="1"/>
</dbReference>
<protein>
    <submittedName>
        <fullName evidence="2">Uncharacterized protein</fullName>
    </submittedName>
</protein>